<dbReference type="GO" id="GO:0008106">
    <property type="term" value="F:alcohol dehydrogenase (NADP+) activity"/>
    <property type="evidence" value="ECO:0007669"/>
    <property type="project" value="UniProtKB-ARBA"/>
</dbReference>
<dbReference type="SUPFAM" id="SSF50129">
    <property type="entry name" value="GroES-like"/>
    <property type="match status" value="1"/>
</dbReference>
<accession>A0A1F4URW5</accession>
<evidence type="ECO:0000256" key="4">
    <source>
        <dbReference type="ARBA" id="ARBA00023002"/>
    </source>
</evidence>
<comment type="similarity">
    <text evidence="5">Belongs to the zinc-containing alcohol dehydrogenase family.</text>
</comment>
<dbReference type="InterPro" id="IPR013149">
    <property type="entry name" value="ADH-like_C"/>
</dbReference>
<dbReference type="CDD" id="cd05283">
    <property type="entry name" value="CAD1"/>
    <property type="match status" value="1"/>
</dbReference>
<comment type="caution">
    <text evidence="7">The sequence shown here is derived from an EMBL/GenBank/DDBJ whole genome shotgun (WGS) entry which is preliminary data.</text>
</comment>
<evidence type="ECO:0000313" key="7">
    <source>
        <dbReference type="EMBL" id="OGC47721.1"/>
    </source>
</evidence>
<dbReference type="EMBL" id="MEVA01000006">
    <property type="protein sequence ID" value="OGC47721.1"/>
    <property type="molecule type" value="Genomic_DNA"/>
</dbReference>
<dbReference type="FunFam" id="3.40.50.720:FF:000022">
    <property type="entry name" value="Cinnamyl alcohol dehydrogenase"/>
    <property type="match status" value="1"/>
</dbReference>
<dbReference type="Gene3D" id="3.90.180.10">
    <property type="entry name" value="Medium-chain alcohol dehydrogenases, catalytic domain"/>
    <property type="match status" value="1"/>
</dbReference>
<evidence type="ECO:0000256" key="5">
    <source>
        <dbReference type="RuleBase" id="RU361277"/>
    </source>
</evidence>
<dbReference type="AlphaFoldDB" id="A0A1F4URW5"/>
<sequence length="352" mass="38495">MKAKSFAAPSADKPLEYYEFERREPTPTDVELEVHYCGVCHSDLHTAHGDWGEIEYPCVPGHEIVGIVTRVGSAVTKFKPWDRVGVGCMVNSCRECEACKRGFENSCFNEHGPVWTYSSKDPIDGSDTKGGYSTIMVAPEHFVLPLPDSLDMAHAAPLLCAGITTYSPLMRWKIDPGMKVGVIGLGGLGHMGVKYAKAMGAEVWVISSSPEKTEQAKSYGATGVIVSTSKQDMESAAHKFDFLLDTIPKAHDLEVYLQLLNVHGVLCLVGPIEAMPGFHSGSVINGQKSIAGSGIGGIKETQEMLEYSAKNNILPEIEIINIQDINKAWESLKNRQMAKRYVIDMKKSFPSI</sequence>
<evidence type="ECO:0000256" key="2">
    <source>
        <dbReference type="ARBA" id="ARBA00022723"/>
    </source>
</evidence>
<dbReference type="Gene3D" id="3.40.50.720">
    <property type="entry name" value="NAD(P)-binding Rossmann-like Domain"/>
    <property type="match status" value="1"/>
</dbReference>
<dbReference type="InterPro" id="IPR047109">
    <property type="entry name" value="CAD-like"/>
</dbReference>
<dbReference type="InterPro" id="IPR020843">
    <property type="entry name" value="ER"/>
</dbReference>
<evidence type="ECO:0000259" key="6">
    <source>
        <dbReference type="SMART" id="SM00829"/>
    </source>
</evidence>
<dbReference type="PANTHER" id="PTHR42683">
    <property type="entry name" value="ALDEHYDE REDUCTASE"/>
    <property type="match status" value="1"/>
</dbReference>
<evidence type="ECO:0000313" key="8">
    <source>
        <dbReference type="Proteomes" id="UP000176608"/>
    </source>
</evidence>
<dbReference type="Proteomes" id="UP000176608">
    <property type="component" value="Unassembled WGS sequence"/>
</dbReference>
<dbReference type="SMART" id="SM00829">
    <property type="entry name" value="PKS_ER"/>
    <property type="match status" value="1"/>
</dbReference>
<dbReference type="InterPro" id="IPR011032">
    <property type="entry name" value="GroES-like_sf"/>
</dbReference>
<name>A0A1F4URW5_UNCKA</name>
<keyword evidence="4" id="KW-0560">Oxidoreductase</keyword>
<gene>
    <name evidence="7" type="ORF">A2886_02870</name>
</gene>
<evidence type="ECO:0000256" key="1">
    <source>
        <dbReference type="ARBA" id="ARBA00001947"/>
    </source>
</evidence>
<dbReference type="GO" id="GO:0008270">
    <property type="term" value="F:zinc ion binding"/>
    <property type="evidence" value="ECO:0007669"/>
    <property type="project" value="InterPro"/>
</dbReference>
<dbReference type="InterPro" id="IPR002328">
    <property type="entry name" value="ADH_Zn_CS"/>
</dbReference>
<evidence type="ECO:0000256" key="3">
    <source>
        <dbReference type="ARBA" id="ARBA00022833"/>
    </source>
</evidence>
<organism evidence="7 8">
    <name type="scientific">candidate division WWE3 bacterium RIFCSPHIGHO2_01_FULL_42_13</name>
    <dbReference type="NCBI Taxonomy" id="1802617"/>
    <lineage>
        <taxon>Bacteria</taxon>
        <taxon>Katanobacteria</taxon>
    </lineage>
</organism>
<protein>
    <submittedName>
        <fullName evidence="7">Hydroxyacid dehydrogenase</fullName>
    </submittedName>
</protein>
<keyword evidence="2 5" id="KW-0479">Metal-binding</keyword>
<reference evidence="7 8" key="1">
    <citation type="journal article" date="2016" name="Nat. Commun.">
        <title>Thousands of microbial genomes shed light on interconnected biogeochemical processes in an aquifer system.</title>
        <authorList>
            <person name="Anantharaman K."/>
            <person name="Brown C.T."/>
            <person name="Hug L.A."/>
            <person name="Sharon I."/>
            <person name="Castelle C.J."/>
            <person name="Probst A.J."/>
            <person name="Thomas B.C."/>
            <person name="Singh A."/>
            <person name="Wilkins M.J."/>
            <person name="Karaoz U."/>
            <person name="Brodie E.L."/>
            <person name="Williams K.H."/>
            <person name="Hubbard S.S."/>
            <person name="Banfield J.F."/>
        </authorList>
    </citation>
    <scope>NUCLEOTIDE SEQUENCE [LARGE SCALE GENOMIC DNA]</scope>
</reference>
<dbReference type="InterPro" id="IPR036291">
    <property type="entry name" value="NAD(P)-bd_dom_sf"/>
</dbReference>
<keyword evidence="3 5" id="KW-0862">Zinc</keyword>
<feature type="domain" description="Enoyl reductase (ER)" evidence="6">
    <location>
        <begin position="10"/>
        <end position="343"/>
    </location>
</feature>
<dbReference type="Pfam" id="PF00107">
    <property type="entry name" value="ADH_zinc_N"/>
    <property type="match status" value="1"/>
</dbReference>
<dbReference type="PROSITE" id="PS00059">
    <property type="entry name" value="ADH_ZINC"/>
    <property type="match status" value="1"/>
</dbReference>
<comment type="cofactor">
    <cofactor evidence="1 5">
        <name>Zn(2+)</name>
        <dbReference type="ChEBI" id="CHEBI:29105"/>
    </cofactor>
</comment>
<proteinExistence type="inferred from homology"/>
<dbReference type="STRING" id="1802617.A2886_02870"/>
<dbReference type="Pfam" id="PF08240">
    <property type="entry name" value="ADH_N"/>
    <property type="match status" value="1"/>
</dbReference>
<dbReference type="InterPro" id="IPR013154">
    <property type="entry name" value="ADH-like_N"/>
</dbReference>
<dbReference type="SUPFAM" id="SSF51735">
    <property type="entry name" value="NAD(P)-binding Rossmann-fold domains"/>
    <property type="match status" value="1"/>
</dbReference>